<keyword evidence="4" id="KW-1185">Reference proteome</keyword>
<evidence type="ECO:0000256" key="1">
    <source>
        <dbReference type="SAM" id="Phobius"/>
    </source>
</evidence>
<protein>
    <recommendedName>
        <fullName evidence="2">Phosphatidylserine Lipase ABHD16 N-terminal domain-containing protein</fullName>
    </recommendedName>
</protein>
<evidence type="ECO:0000313" key="4">
    <source>
        <dbReference type="Proteomes" id="UP000287033"/>
    </source>
</evidence>
<feature type="transmembrane region" description="Helical" evidence="1">
    <location>
        <begin position="12"/>
        <end position="30"/>
    </location>
</feature>
<dbReference type="OrthoDB" id="6412627at2759"/>
<dbReference type="Proteomes" id="UP000287033">
    <property type="component" value="Unassembled WGS sequence"/>
</dbReference>
<evidence type="ECO:0000313" key="3">
    <source>
        <dbReference type="EMBL" id="GCC40553.1"/>
    </source>
</evidence>
<feature type="non-terminal residue" evidence="3">
    <location>
        <position position="1"/>
    </location>
</feature>
<sequence length="64" mass="7218">YIVMSKVLPVTSYASVLLLVLTGVVCLRGVGRWTNPEYVQFISVLEETKRNNTAENKVTCWLTL</sequence>
<comment type="caution">
    <text evidence="3">The sequence shown here is derived from an EMBL/GenBank/DDBJ whole genome shotgun (WGS) entry which is preliminary data.</text>
</comment>
<dbReference type="Pfam" id="PF22990">
    <property type="entry name" value="ABHD16_N"/>
    <property type="match status" value="1"/>
</dbReference>
<dbReference type="AlphaFoldDB" id="A0A401TD20"/>
<organism evidence="3 4">
    <name type="scientific">Chiloscyllium punctatum</name>
    <name type="common">Brownbanded bambooshark</name>
    <name type="synonym">Hemiscyllium punctatum</name>
    <dbReference type="NCBI Taxonomy" id="137246"/>
    <lineage>
        <taxon>Eukaryota</taxon>
        <taxon>Metazoa</taxon>
        <taxon>Chordata</taxon>
        <taxon>Craniata</taxon>
        <taxon>Vertebrata</taxon>
        <taxon>Chondrichthyes</taxon>
        <taxon>Elasmobranchii</taxon>
        <taxon>Galeomorphii</taxon>
        <taxon>Galeoidea</taxon>
        <taxon>Orectolobiformes</taxon>
        <taxon>Hemiscylliidae</taxon>
        <taxon>Chiloscyllium</taxon>
    </lineage>
</organism>
<name>A0A401TD20_CHIPU</name>
<accession>A0A401TD20</accession>
<keyword evidence="1" id="KW-0472">Membrane</keyword>
<feature type="domain" description="Phosphatidylserine Lipase ABHD16 N-terminal" evidence="2">
    <location>
        <begin position="1"/>
        <end position="57"/>
    </location>
</feature>
<keyword evidence="1" id="KW-0812">Transmembrane</keyword>
<evidence type="ECO:0000259" key="2">
    <source>
        <dbReference type="Pfam" id="PF22990"/>
    </source>
</evidence>
<proteinExistence type="predicted"/>
<reference evidence="3 4" key="1">
    <citation type="journal article" date="2018" name="Nat. Ecol. Evol.">
        <title>Shark genomes provide insights into elasmobranch evolution and the origin of vertebrates.</title>
        <authorList>
            <person name="Hara Y"/>
            <person name="Yamaguchi K"/>
            <person name="Onimaru K"/>
            <person name="Kadota M"/>
            <person name="Koyanagi M"/>
            <person name="Keeley SD"/>
            <person name="Tatsumi K"/>
            <person name="Tanaka K"/>
            <person name="Motone F"/>
            <person name="Kageyama Y"/>
            <person name="Nozu R"/>
            <person name="Adachi N"/>
            <person name="Nishimura O"/>
            <person name="Nakagawa R"/>
            <person name="Tanegashima C"/>
            <person name="Kiyatake I"/>
            <person name="Matsumoto R"/>
            <person name="Murakumo K"/>
            <person name="Nishida K"/>
            <person name="Terakita A"/>
            <person name="Kuratani S"/>
            <person name="Sato K"/>
            <person name="Hyodo S Kuraku.S."/>
        </authorList>
    </citation>
    <scope>NUCLEOTIDE SEQUENCE [LARGE SCALE GENOMIC DNA]</scope>
</reference>
<dbReference type="InterPro" id="IPR054518">
    <property type="entry name" value="ABHD16_N"/>
</dbReference>
<dbReference type="EMBL" id="BEZZ01042508">
    <property type="protein sequence ID" value="GCC40553.1"/>
    <property type="molecule type" value="Genomic_DNA"/>
</dbReference>
<keyword evidence="1" id="KW-1133">Transmembrane helix</keyword>
<gene>
    <name evidence="3" type="ORF">chiPu_0024596</name>
</gene>